<protein>
    <submittedName>
        <fullName evidence="1">Uncharacterized protein</fullName>
    </submittedName>
</protein>
<dbReference type="EMBL" id="CASHSV030000109">
    <property type="protein sequence ID" value="CAJ2648500.1"/>
    <property type="molecule type" value="Genomic_DNA"/>
</dbReference>
<organism evidence="1 2">
    <name type="scientific">Trifolium pratense</name>
    <name type="common">Red clover</name>
    <dbReference type="NCBI Taxonomy" id="57577"/>
    <lineage>
        <taxon>Eukaryota</taxon>
        <taxon>Viridiplantae</taxon>
        <taxon>Streptophyta</taxon>
        <taxon>Embryophyta</taxon>
        <taxon>Tracheophyta</taxon>
        <taxon>Spermatophyta</taxon>
        <taxon>Magnoliopsida</taxon>
        <taxon>eudicotyledons</taxon>
        <taxon>Gunneridae</taxon>
        <taxon>Pentapetalae</taxon>
        <taxon>rosids</taxon>
        <taxon>fabids</taxon>
        <taxon>Fabales</taxon>
        <taxon>Fabaceae</taxon>
        <taxon>Papilionoideae</taxon>
        <taxon>50 kb inversion clade</taxon>
        <taxon>NPAAA clade</taxon>
        <taxon>Hologalegina</taxon>
        <taxon>IRL clade</taxon>
        <taxon>Trifolieae</taxon>
        <taxon>Trifolium</taxon>
    </lineage>
</organism>
<proteinExistence type="predicted"/>
<gene>
    <name evidence="1" type="ORF">MILVUS5_LOCUS16833</name>
</gene>
<evidence type="ECO:0000313" key="1">
    <source>
        <dbReference type="EMBL" id="CAJ2648500.1"/>
    </source>
</evidence>
<sequence>MVQTIKFVYVVLLFISLLLVTNALKCDTDDDCPKSNTPSVPYTWRCYKNTCQFLKDGTLEAVVPK</sequence>
<comment type="caution">
    <text evidence="1">The sequence shown here is derived from an EMBL/GenBank/DDBJ whole genome shotgun (WGS) entry which is preliminary data.</text>
</comment>
<name>A0ACB0JUD0_TRIPR</name>
<evidence type="ECO:0000313" key="2">
    <source>
        <dbReference type="Proteomes" id="UP001177021"/>
    </source>
</evidence>
<accession>A0ACB0JUD0</accession>
<reference evidence="1" key="1">
    <citation type="submission" date="2023-10" db="EMBL/GenBank/DDBJ databases">
        <authorList>
            <person name="Rodriguez Cubillos JULIANA M."/>
            <person name="De Vega J."/>
        </authorList>
    </citation>
    <scope>NUCLEOTIDE SEQUENCE</scope>
</reference>
<dbReference type="Proteomes" id="UP001177021">
    <property type="component" value="Unassembled WGS sequence"/>
</dbReference>
<keyword evidence="2" id="KW-1185">Reference proteome</keyword>